<keyword evidence="4" id="KW-1185">Reference proteome</keyword>
<evidence type="ECO:0000313" key="4">
    <source>
        <dbReference type="Proteomes" id="UP000772618"/>
    </source>
</evidence>
<organism evidence="3 4">
    <name type="scientific">Chryseosolibacter indicus</name>
    <dbReference type="NCBI Taxonomy" id="2782351"/>
    <lineage>
        <taxon>Bacteria</taxon>
        <taxon>Pseudomonadati</taxon>
        <taxon>Bacteroidota</taxon>
        <taxon>Cytophagia</taxon>
        <taxon>Cytophagales</taxon>
        <taxon>Chryseotaleaceae</taxon>
        <taxon>Chryseosolibacter</taxon>
    </lineage>
</organism>
<sequence>MQKSGPIIIIEDDSDDQELLIETFNSLNYPNEVIFFSDGYQALDFIVKTDVQPFLILSDINMPKINGFELRKKIHNNEELKIRCIPYLFFTTGAQRKAVYDAYAMSAQGFFVKPSSMEALRNTIRKIVEYWQECYAPSQYISQDLH</sequence>
<evidence type="ECO:0000256" key="1">
    <source>
        <dbReference type="PROSITE-ProRule" id="PRU00169"/>
    </source>
</evidence>
<dbReference type="SUPFAM" id="SSF52172">
    <property type="entry name" value="CheY-like"/>
    <property type="match status" value="1"/>
</dbReference>
<dbReference type="SMART" id="SM00448">
    <property type="entry name" value="REC"/>
    <property type="match status" value="1"/>
</dbReference>
<dbReference type="RefSeq" id="WP_254157607.1">
    <property type="nucleotide sequence ID" value="NZ_JAHESD010000102.1"/>
</dbReference>
<evidence type="ECO:0000259" key="2">
    <source>
        <dbReference type="PROSITE" id="PS50110"/>
    </source>
</evidence>
<feature type="domain" description="Response regulatory" evidence="2">
    <location>
        <begin position="6"/>
        <end position="128"/>
    </location>
</feature>
<dbReference type="InterPro" id="IPR052893">
    <property type="entry name" value="TCS_response_regulator"/>
</dbReference>
<dbReference type="Gene3D" id="3.40.50.2300">
    <property type="match status" value="1"/>
</dbReference>
<dbReference type="PROSITE" id="PS50110">
    <property type="entry name" value="RESPONSE_REGULATORY"/>
    <property type="match status" value="1"/>
</dbReference>
<dbReference type="InterPro" id="IPR011006">
    <property type="entry name" value="CheY-like_superfamily"/>
</dbReference>
<accession>A0ABS5VY71</accession>
<dbReference type="InterPro" id="IPR001789">
    <property type="entry name" value="Sig_transdc_resp-reg_receiver"/>
</dbReference>
<name>A0ABS5VY71_9BACT</name>
<gene>
    <name evidence="3" type="ORF">KK060_23945</name>
</gene>
<feature type="modified residue" description="4-aspartylphosphate" evidence="1">
    <location>
        <position position="59"/>
    </location>
</feature>
<dbReference type="EMBL" id="JAHESD010000102">
    <property type="protein sequence ID" value="MBT1706352.1"/>
    <property type="molecule type" value="Genomic_DNA"/>
</dbReference>
<comment type="caution">
    <text evidence="3">The sequence shown here is derived from an EMBL/GenBank/DDBJ whole genome shotgun (WGS) entry which is preliminary data.</text>
</comment>
<protein>
    <submittedName>
        <fullName evidence="3">Response regulator</fullName>
    </submittedName>
</protein>
<reference evidence="3 4" key="1">
    <citation type="submission" date="2021-05" db="EMBL/GenBank/DDBJ databases">
        <title>A Polyphasic approach of four new species of the genus Ohtaekwangia: Ohtaekwangia histidinii sp. nov., Ohtaekwangia cretensis sp. nov., Ohtaekwangia indiensis sp. nov., Ohtaekwangia reichenbachii sp. nov. from diverse environment.</title>
        <authorList>
            <person name="Octaviana S."/>
        </authorList>
    </citation>
    <scope>NUCLEOTIDE SEQUENCE [LARGE SCALE GENOMIC DNA]</scope>
    <source>
        <strain evidence="3 4">PWU20</strain>
    </source>
</reference>
<dbReference type="Pfam" id="PF00072">
    <property type="entry name" value="Response_reg"/>
    <property type="match status" value="1"/>
</dbReference>
<keyword evidence="1" id="KW-0597">Phosphoprotein</keyword>
<dbReference type="PANTHER" id="PTHR44520">
    <property type="entry name" value="RESPONSE REGULATOR RCP1-RELATED"/>
    <property type="match status" value="1"/>
</dbReference>
<dbReference type="Proteomes" id="UP000772618">
    <property type="component" value="Unassembled WGS sequence"/>
</dbReference>
<evidence type="ECO:0000313" key="3">
    <source>
        <dbReference type="EMBL" id="MBT1706352.1"/>
    </source>
</evidence>
<proteinExistence type="predicted"/>